<protein>
    <submittedName>
        <fullName evidence="1">S24/S26 family peptidase</fullName>
    </submittedName>
</protein>
<comment type="caution">
    <text evidence="1">The sequence shown here is derived from an EMBL/GenBank/DDBJ whole genome shotgun (WGS) entry which is preliminary data.</text>
</comment>
<gene>
    <name evidence="1" type="ORF">WMO28_04895</name>
</gene>
<dbReference type="CDD" id="cd06462">
    <property type="entry name" value="Peptidase_S24_S26"/>
    <property type="match status" value="1"/>
</dbReference>
<proteinExistence type="predicted"/>
<dbReference type="InterPro" id="IPR036286">
    <property type="entry name" value="LexA/Signal_pep-like_sf"/>
</dbReference>
<keyword evidence="2" id="KW-1185">Reference proteome</keyword>
<accession>A0ABV1BCD1</accession>
<evidence type="ECO:0000313" key="1">
    <source>
        <dbReference type="EMBL" id="MEQ2370292.1"/>
    </source>
</evidence>
<dbReference type="SUPFAM" id="SSF51306">
    <property type="entry name" value="LexA/Signal peptidase"/>
    <property type="match status" value="1"/>
</dbReference>
<evidence type="ECO:0000313" key="2">
    <source>
        <dbReference type="Proteomes" id="UP001473063"/>
    </source>
</evidence>
<reference evidence="1 2" key="1">
    <citation type="submission" date="2024-03" db="EMBL/GenBank/DDBJ databases">
        <title>Human intestinal bacterial collection.</title>
        <authorList>
            <person name="Pauvert C."/>
            <person name="Hitch T.C.A."/>
            <person name="Clavel T."/>
        </authorList>
    </citation>
    <scope>NUCLEOTIDE SEQUENCE [LARGE SCALE GENOMIC DNA]</scope>
    <source>
        <strain evidence="1 2">CLA-JM-H16</strain>
    </source>
</reference>
<sequence>MKSVELGDVIKEKGIYVGTVNGKSMFPMLRNKKDTVIIRPFAGKLKKYDVVLYRKRNMYVLHRIVRVTPERYIICGDNCINLETDVTKDQIIGKLEGFYRGERQISIEGAFYKLYSRIWVALYPVRYLMKKIKNKRIL</sequence>
<dbReference type="Proteomes" id="UP001473063">
    <property type="component" value="Unassembled WGS sequence"/>
</dbReference>
<organism evidence="1 2">
    <name type="scientific">Blautia aquisgranensis</name>
    <dbReference type="NCBI Taxonomy" id="3133153"/>
    <lineage>
        <taxon>Bacteria</taxon>
        <taxon>Bacillati</taxon>
        <taxon>Bacillota</taxon>
        <taxon>Clostridia</taxon>
        <taxon>Lachnospirales</taxon>
        <taxon>Lachnospiraceae</taxon>
        <taxon>Blautia</taxon>
    </lineage>
</organism>
<dbReference type="EMBL" id="JBBMEJ010000004">
    <property type="protein sequence ID" value="MEQ2370292.1"/>
    <property type="molecule type" value="Genomic_DNA"/>
</dbReference>
<dbReference type="RefSeq" id="WP_349056221.1">
    <property type="nucleotide sequence ID" value="NZ_JBBMEJ010000004.1"/>
</dbReference>
<name>A0ABV1BCD1_9FIRM</name>